<dbReference type="RefSeq" id="WP_089109287.1">
    <property type="nucleotide sequence ID" value="NZ_BCMF01000006.1"/>
</dbReference>
<comment type="caution">
    <text evidence="6">The sequence shown here is derived from an EMBL/GenBank/DDBJ whole genome shotgun (WGS) entry which is preliminary data.</text>
</comment>
<dbReference type="Pfam" id="PF00005">
    <property type="entry name" value="ABC_tran"/>
    <property type="match status" value="1"/>
</dbReference>
<evidence type="ECO:0000256" key="1">
    <source>
        <dbReference type="ARBA" id="ARBA00005417"/>
    </source>
</evidence>
<comment type="similarity">
    <text evidence="1">Belongs to the ABC transporter superfamily.</text>
</comment>
<dbReference type="AlphaFoldDB" id="A0A1Z5ICP7"/>
<keyword evidence="3" id="KW-0547">Nucleotide-binding</keyword>
<dbReference type="GO" id="GO:0005524">
    <property type="term" value="F:ATP binding"/>
    <property type="evidence" value="ECO:0007669"/>
    <property type="project" value="UniProtKB-KW"/>
</dbReference>
<evidence type="ECO:0000256" key="2">
    <source>
        <dbReference type="ARBA" id="ARBA00022448"/>
    </source>
</evidence>
<dbReference type="GO" id="GO:0016887">
    <property type="term" value="F:ATP hydrolysis activity"/>
    <property type="evidence" value="ECO:0007669"/>
    <property type="project" value="InterPro"/>
</dbReference>
<keyword evidence="2" id="KW-0813">Transport</keyword>
<sequence>MSLLTMNHLSFHYTGQPNLFERLNCSIQNGEILTILGPNGVGKSTLLKCLMGLLKPSAGTITLEGQALTKLSARQIAQIVAYVPQHVANPGSLTVTDYLVTSRTPYLSFAATPREADYQIVRDNLAKLSLTHLQDQPVNTLSGGQFQMVTIAKALVQQPKLIILDEPTAALDFGRQKQVIDLISALAADHYAVLHTTHNPNHAFMLGHKVGLFSPDGHFETGQADQLLTENRLKKIYGTDLKLIYEATLGRYVCELV</sequence>
<dbReference type="Proteomes" id="UP000198374">
    <property type="component" value="Unassembled WGS sequence"/>
</dbReference>
<dbReference type="InterPro" id="IPR027417">
    <property type="entry name" value="P-loop_NTPase"/>
</dbReference>
<dbReference type="PROSITE" id="PS00211">
    <property type="entry name" value="ABC_TRANSPORTER_1"/>
    <property type="match status" value="1"/>
</dbReference>
<organism evidence="6 7">
    <name type="scientific">Secundilactobacillus mixtipabuli</name>
    <dbReference type="NCBI Taxonomy" id="1435342"/>
    <lineage>
        <taxon>Bacteria</taxon>
        <taxon>Bacillati</taxon>
        <taxon>Bacillota</taxon>
        <taxon>Bacilli</taxon>
        <taxon>Lactobacillales</taxon>
        <taxon>Lactobacillaceae</taxon>
        <taxon>Secundilactobacillus</taxon>
    </lineage>
</organism>
<dbReference type="SUPFAM" id="SSF52540">
    <property type="entry name" value="P-loop containing nucleoside triphosphate hydrolases"/>
    <property type="match status" value="1"/>
</dbReference>
<dbReference type="SMART" id="SM00382">
    <property type="entry name" value="AAA"/>
    <property type="match status" value="1"/>
</dbReference>
<evidence type="ECO:0000313" key="7">
    <source>
        <dbReference type="Proteomes" id="UP000198374"/>
    </source>
</evidence>
<dbReference type="FunFam" id="3.40.50.300:FF:000134">
    <property type="entry name" value="Iron-enterobactin ABC transporter ATP-binding protein"/>
    <property type="match status" value="1"/>
</dbReference>
<evidence type="ECO:0000256" key="3">
    <source>
        <dbReference type="ARBA" id="ARBA00022741"/>
    </source>
</evidence>
<proteinExistence type="inferred from homology"/>
<dbReference type="InterPro" id="IPR003439">
    <property type="entry name" value="ABC_transporter-like_ATP-bd"/>
</dbReference>
<dbReference type="PANTHER" id="PTHR42734">
    <property type="entry name" value="METAL TRANSPORT SYSTEM ATP-BINDING PROTEIN TM_0124-RELATED"/>
    <property type="match status" value="1"/>
</dbReference>
<evidence type="ECO:0000256" key="4">
    <source>
        <dbReference type="ARBA" id="ARBA00022840"/>
    </source>
</evidence>
<protein>
    <submittedName>
        <fullName evidence="6">Iron ABC transporter ATP-binding protein</fullName>
    </submittedName>
</protein>
<keyword evidence="7" id="KW-1185">Reference proteome</keyword>
<dbReference type="InterPro" id="IPR017871">
    <property type="entry name" value="ABC_transporter-like_CS"/>
</dbReference>
<dbReference type="PANTHER" id="PTHR42734:SF6">
    <property type="entry name" value="MOLYBDATE IMPORT ATP-BINDING PROTEIN MOLC"/>
    <property type="match status" value="1"/>
</dbReference>
<dbReference type="EMBL" id="BCMF01000006">
    <property type="protein sequence ID" value="GAW99494.1"/>
    <property type="molecule type" value="Genomic_DNA"/>
</dbReference>
<dbReference type="Gene3D" id="3.40.50.300">
    <property type="entry name" value="P-loop containing nucleotide triphosphate hydrolases"/>
    <property type="match status" value="1"/>
</dbReference>
<keyword evidence="4 6" id="KW-0067">ATP-binding</keyword>
<dbReference type="InterPro" id="IPR050153">
    <property type="entry name" value="Metal_Ion_Import_ABC"/>
</dbReference>
<evidence type="ECO:0000313" key="6">
    <source>
        <dbReference type="EMBL" id="GAW99494.1"/>
    </source>
</evidence>
<dbReference type="OrthoDB" id="9806726at2"/>
<reference evidence="6 7" key="1">
    <citation type="submission" date="2015-11" db="EMBL/GenBank/DDBJ databases">
        <title>Draft genome sequences of new species of the genus Lactobacillus isolated from orchardgrass silage.</title>
        <authorList>
            <person name="Tohno M."/>
            <person name="Tanizawa Y."/>
            <person name="Arita M."/>
        </authorList>
    </citation>
    <scope>NUCLEOTIDE SEQUENCE [LARGE SCALE GENOMIC DNA]</scope>
    <source>
        <strain evidence="6 7">IWT30</strain>
    </source>
</reference>
<name>A0A1Z5ICP7_9LACO</name>
<dbReference type="InterPro" id="IPR003593">
    <property type="entry name" value="AAA+_ATPase"/>
</dbReference>
<dbReference type="CDD" id="cd03214">
    <property type="entry name" value="ABC_Iron-Siderophores_B12_Hemin"/>
    <property type="match status" value="1"/>
</dbReference>
<dbReference type="PROSITE" id="PS50893">
    <property type="entry name" value="ABC_TRANSPORTER_2"/>
    <property type="match status" value="1"/>
</dbReference>
<accession>A0A1Z5ICP7</accession>
<evidence type="ECO:0000259" key="5">
    <source>
        <dbReference type="PROSITE" id="PS50893"/>
    </source>
</evidence>
<gene>
    <name evidence="6" type="primary">fepC_2</name>
    <name evidence="6" type="ORF">IWT30_01464</name>
</gene>
<feature type="domain" description="ABC transporter" evidence="5">
    <location>
        <begin position="4"/>
        <end position="240"/>
    </location>
</feature>